<organism evidence="2 3">
    <name type="scientific">Colocasia esculenta</name>
    <name type="common">Wild taro</name>
    <name type="synonym">Arum esculentum</name>
    <dbReference type="NCBI Taxonomy" id="4460"/>
    <lineage>
        <taxon>Eukaryota</taxon>
        <taxon>Viridiplantae</taxon>
        <taxon>Streptophyta</taxon>
        <taxon>Embryophyta</taxon>
        <taxon>Tracheophyta</taxon>
        <taxon>Spermatophyta</taxon>
        <taxon>Magnoliopsida</taxon>
        <taxon>Liliopsida</taxon>
        <taxon>Araceae</taxon>
        <taxon>Aroideae</taxon>
        <taxon>Colocasieae</taxon>
        <taxon>Colocasia</taxon>
    </lineage>
</organism>
<dbReference type="InterPro" id="IPR050059">
    <property type="entry name" value="ATP_synthase_B_chain"/>
</dbReference>
<dbReference type="AlphaFoldDB" id="A0A843VLW8"/>
<dbReference type="Proteomes" id="UP000652761">
    <property type="component" value="Unassembled WGS sequence"/>
</dbReference>
<keyword evidence="1" id="KW-0175">Coiled coil</keyword>
<comment type="caution">
    <text evidence="2">The sequence shown here is derived from an EMBL/GenBank/DDBJ whole genome shotgun (WGS) entry which is preliminary data.</text>
</comment>
<evidence type="ECO:0000313" key="2">
    <source>
        <dbReference type="EMBL" id="MQL95367.1"/>
    </source>
</evidence>
<dbReference type="OrthoDB" id="3819at2759"/>
<evidence type="ECO:0000313" key="3">
    <source>
        <dbReference type="Proteomes" id="UP000652761"/>
    </source>
</evidence>
<accession>A0A843VLW8</accession>
<sequence>MAAAVAWGEAPMAALALEIEKAVLFDFNLMLSAIAAEFLLLMVAQEKIYFTPLGKFMDEQDVAIQVKLSNMKDTSSEVKELEEQAAEMMKAVRVEISTVLNQMKKETTIELEQKLAEGRKRVEVELAEALANLER</sequence>
<dbReference type="PANTHER" id="PTHR33445">
    <property type="entry name" value="ATP SYNTHASE SUBUNIT B', CHLOROPLASTIC"/>
    <property type="match status" value="1"/>
</dbReference>
<dbReference type="EMBL" id="NMUH01001786">
    <property type="protein sequence ID" value="MQL95367.1"/>
    <property type="molecule type" value="Genomic_DNA"/>
</dbReference>
<reference evidence="2" key="1">
    <citation type="submission" date="2017-07" db="EMBL/GenBank/DDBJ databases">
        <title>Taro Niue Genome Assembly and Annotation.</title>
        <authorList>
            <person name="Atibalentja N."/>
            <person name="Keating K."/>
            <person name="Fields C.J."/>
        </authorList>
    </citation>
    <scope>NUCLEOTIDE SEQUENCE</scope>
    <source>
        <strain evidence="2">Niue_2</strain>
        <tissue evidence="2">Leaf</tissue>
    </source>
</reference>
<gene>
    <name evidence="2" type="ORF">Taro_028038</name>
</gene>
<name>A0A843VLW8_COLES</name>
<feature type="coiled-coil region" evidence="1">
    <location>
        <begin position="64"/>
        <end position="91"/>
    </location>
</feature>
<keyword evidence="3" id="KW-1185">Reference proteome</keyword>
<proteinExistence type="predicted"/>
<dbReference type="PANTHER" id="PTHR33445:SF2">
    <property type="entry name" value="ATP SYNTHASE SUBUNIT B', CHLOROPLASTIC"/>
    <property type="match status" value="1"/>
</dbReference>
<evidence type="ECO:0000256" key="1">
    <source>
        <dbReference type="SAM" id="Coils"/>
    </source>
</evidence>
<dbReference type="GO" id="GO:0046961">
    <property type="term" value="F:proton-transporting ATPase activity, rotational mechanism"/>
    <property type="evidence" value="ECO:0007669"/>
    <property type="project" value="TreeGrafter"/>
</dbReference>
<protein>
    <submittedName>
        <fullName evidence="2">Uncharacterized protein</fullName>
    </submittedName>
</protein>